<comment type="caution">
    <text evidence="2">The sequence shown here is derived from an EMBL/GenBank/DDBJ whole genome shotgun (WGS) entry which is preliminary data.</text>
</comment>
<reference evidence="2 3" key="1">
    <citation type="submission" date="2020-08" db="EMBL/GenBank/DDBJ databases">
        <title>Genomic Encyclopedia of Type Strains, Phase IV (KMG-IV): sequencing the most valuable type-strain genomes for metagenomic binning, comparative biology and taxonomic classification.</title>
        <authorList>
            <person name="Goeker M."/>
        </authorList>
    </citation>
    <scope>NUCLEOTIDE SEQUENCE [LARGE SCALE GENOMIC DNA]</scope>
    <source>
        <strain evidence="2 3">DSM 27568</strain>
    </source>
</reference>
<evidence type="ECO:0000313" key="2">
    <source>
        <dbReference type="EMBL" id="MBB3939521.1"/>
    </source>
</evidence>
<keyword evidence="3" id="KW-1185">Reference proteome</keyword>
<keyword evidence="1" id="KW-0732">Signal</keyword>
<dbReference type="AlphaFoldDB" id="A0A7W6C4S0"/>
<dbReference type="RefSeq" id="WP_242867194.1">
    <property type="nucleotide sequence ID" value="NZ_JACIDY010000002.1"/>
</dbReference>
<feature type="signal peptide" evidence="1">
    <location>
        <begin position="1"/>
        <end position="33"/>
    </location>
</feature>
<feature type="chain" id="PRO_5031127958" evidence="1">
    <location>
        <begin position="34"/>
        <end position="100"/>
    </location>
</feature>
<accession>A0A7W6C4S0</accession>
<sequence length="100" mass="10541">MTRLSPAAMTKRLVLTLLALLTGLAAQLAPANARVCAEQTAPAAIVAPVAQRLPAAPVELARLPEAGRRHARMVADEGAAFQAFALFHHSVLIGIDRARQ</sequence>
<organism evidence="2 3">
    <name type="scientific">Novosphingobium fluoreni</name>
    <dbReference type="NCBI Taxonomy" id="1391222"/>
    <lineage>
        <taxon>Bacteria</taxon>
        <taxon>Pseudomonadati</taxon>
        <taxon>Pseudomonadota</taxon>
        <taxon>Alphaproteobacteria</taxon>
        <taxon>Sphingomonadales</taxon>
        <taxon>Sphingomonadaceae</taxon>
        <taxon>Novosphingobium</taxon>
    </lineage>
</organism>
<dbReference type="EMBL" id="JACIDY010000002">
    <property type="protein sequence ID" value="MBB3939521.1"/>
    <property type="molecule type" value="Genomic_DNA"/>
</dbReference>
<evidence type="ECO:0000313" key="3">
    <source>
        <dbReference type="Proteomes" id="UP000561459"/>
    </source>
</evidence>
<protein>
    <submittedName>
        <fullName evidence="2">Uncharacterized protein</fullName>
    </submittedName>
</protein>
<dbReference type="Proteomes" id="UP000561459">
    <property type="component" value="Unassembled WGS sequence"/>
</dbReference>
<gene>
    <name evidence="2" type="ORF">GGR39_001161</name>
</gene>
<name>A0A7W6C4S0_9SPHN</name>
<evidence type="ECO:0000256" key="1">
    <source>
        <dbReference type="SAM" id="SignalP"/>
    </source>
</evidence>
<proteinExistence type="predicted"/>